<feature type="transmembrane region" description="Helical" evidence="1">
    <location>
        <begin position="258"/>
        <end position="276"/>
    </location>
</feature>
<dbReference type="EMBL" id="JANPWZ010002136">
    <property type="protein sequence ID" value="KAJ3561086.1"/>
    <property type="molecule type" value="Genomic_DNA"/>
</dbReference>
<dbReference type="AlphaFoldDB" id="A0A9W8THU2"/>
<feature type="transmembrane region" description="Helical" evidence="1">
    <location>
        <begin position="208"/>
        <end position="237"/>
    </location>
</feature>
<dbReference type="Proteomes" id="UP001148614">
    <property type="component" value="Unassembled WGS sequence"/>
</dbReference>
<keyword evidence="3" id="KW-1185">Reference proteome</keyword>
<evidence type="ECO:0000256" key="1">
    <source>
        <dbReference type="SAM" id="Phobius"/>
    </source>
</evidence>
<accession>A0A9W8THU2</accession>
<feature type="transmembrane region" description="Helical" evidence="1">
    <location>
        <begin position="69"/>
        <end position="89"/>
    </location>
</feature>
<feature type="transmembrane region" description="Helical" evidence="1">
    <location>
        <begin position="179"/>
        <end position="202"/>
    </location>
</feature>
<keyword evidence="1" id="KW-0472">Membrane</keyword>
<comment type="caution">
    <text evidence="2">The sequence shown here is derived from an EMBL/GenBank/DDBJ whole genome shotgun (WGS) entry which is preliminary data.</text>
</comment>
<protein>
    <submittedName>
        <fullName evidence="2">Uncharacterized protein</fullName>
    </submittedName>
</protein>
<evidence type="ECO:0000313" key="3">
    <source>
        <dbReference type="Proteomes" id="UP001148614"/>
    </source>
</evidence>
<name>A0A9W8THU2_9PEZI</name>
<proteinExistence type="predicted"/>
<reference evidence="2" key="1">
    <citation type="submission" date="2022-07" db="EMBL/GenBank/DDBJ databases">
        <title>Genome Sequence of Xylaria arbuscula.</title>
        <authorList>
            <person name="Buettner E."/>
        </authorList>
    </citation>
    <scope>NUCLEOTIDE SEQUENCE</scope>
    <source>
        <strain evidence="2">VT107</strain>
    </source>
</reference>
<keyword evidence="1" id="KW-0812">Transmembrane</keyword>
<organism evidence="2 3">
    <name type="scientific">Xylaria arbuscula</name>
    <dbReference type="NCBI Taxonomy" id="114810"/>
    <lineage>
        <taxon>Eukaryota</taxon>
        <taxon>Fungi</taxon>
        <taxon>Dikarya</taxon>
        <taxon>Ascomycota</taxon>
        <taxon>Pezizomycotina</taxon>
        <taxon>Sordariomycetes</taxon>
        <taxon>Xylariomycetidae</taxon>
        <taxon>Xylariales</taxon>
        <taxon>Xylariaceae</taxon>
        <taxon>Xylaria</taxon>
    </lineage>
</organism>
<sequence length="378" mass="42242">MWRYAAIADRRIRALEWGSQDLAASNALFWTAHGWDGSQEMVELSLPYRLRKPERSHATFFSTDTAKTAVLALQGLQTLYVLVGTFFGVHDFSTNLAADTTFGPLAVLGFMRLVAAPWLTSDYMFTYRHTSLVNDDNNDHSDRKPSLDSLLEINNPMAVQHSRFREPSFRLSRVFRAGYTVALLSVWAQVILLSSPVCWSGYPCKHGFVYAASTLLQIAFYLIAMTTSVVVCLYYFVRERNNVTSTVIPCISATWYKVHSIVLAVMALMLLILSFAETRKTPCGKYSKLPTHVGDVASCSYDDWYIPLNPQSVDGYLGIAFNEPLKSLAGTDGEKGEMDDGLVDGRIWLYNFTVGACILPRYTMASEVAIVVEIATHD</sequence>
<gene>
    <name evidence="2" type="ORF">NPX13_g9081</name>
</gene>
<keyword evidence="1" id="KW-1133">Transmembrane helix</keyword>
<feature type="transmembrane region" description="Helical" evidence="1">
    <location>
        <begin position="101"/>
        <end position="119"/>
    </location>
</feature>
<evidence type="ECO:0000313" key="2">
    <source>
        <dbReference type="EMBL" id="KAJ3561086.1"/>
    </source>
</evidence>